<evidence type="ECO:0000313" key="1">
    <source>
        <dbReference type="EMBL" id="MCK8495085.1"/>
    </source>
</evidence>
<comment type="caution">
    <text evidence="1">The sequence shown here is derived from an EMBL/GenBank/DDBJ whole genome shotgun (WGS) entry which is preliminary data.</text>
</comment>
<evidence type="ECO:0000313" key="2">
    <source>
        <dbReference type="Proteomes" id="UP001202180"/>
    </source>
</evidence>
<dbReference type="RefSeq" id="WP_232563492.1">
    <property type="nucleotide sequence ID" value="NZ_JALPRF010000006.1"/>
</dbReference>
<dbReference type="Proteomes" id="UP001202180">
    <property type="component" value="Unassembled WGS sequence"/>
</dbReference>
<dbReference type="EMBL" id="JALPRF010000006">
    <property type="protein sequence ID" value="MCK8495085.1"/>
    <property type="molecule type" value="Genomic_DNA"/>
</dbReference>
<accession>A0ABT0HSY2</accession>
<name>A0ABT0HSY2_9BACT</name>
<keyword evidence="2" id="KW-1185">Reference proteome</keyword>
<gene>
    <name evidence="1" type="ORF">M0L20_24650</name>
</gene>
<reference evidence="1 2" key="1">
    <citation type="submission" date="2022-04" db="EMBL/GenBank/DDBJ databases">
        <title>Spirosoma sp. strain RP8 genome sequencing and assembly.</title>
        <authorList>
            <person name="Jung Y."/>
        </authorList>
    </citation>
    <scope>NUCLEOTIDE SEQUENCE [LARGE SCALE GENOMIC DNA]</scope>
    <source>
        <strain evidence="1 2">RP8</strain>
    </source>
</reference>
<protein>
    <submittedName>
        <fullName evidence="1">TerB family tellurite resistance protein</fullName>
    </submittedName>
</protein>
<proteinExistence type="predicted"/>
<sequence>MYSPDVALGLGSLVYALSCLEGRPHKEEIIVAKALLVREPHGSLALNGYFLRENAGESAEEAYAFGMRRLVSRQTELTDKLKKRFVTLLLRVARAHKGISANEWLFIRRFRRDLQQLQTG</sequence>
<organism evidence="1 2">
    <name type="scientific">Spirosoma liriopis</name>
    <dbReference type="NCBI Taxonomy" id="2937440"/>
    <lineage>
        <taxon>Bacteria</taxon>
        <taxon>Pseudomonadati</taxon>
        <taxon>Bacteroidota</taxon>
        <taxon>Cytophagia</taxon>
        <taxon>Cytophagales</taxon>
        <taxon>Cytophagaceae</taxon>
        <taxon>Spirosoma</taxon>
    </lineage>
</organism>